<accession>H8ZGL1</accession>
<evidence type="ECO:0000313" key="2">
    <source>
        <dbReference type="EMBL" id="EHY64222.1"/>
    </source>
</evidence>
<feature type="transmembrane region" description="Helical" evidence="1">
    <location>
        <begin position="162"/>
        <end position="180"/>
    </location>
</feature>
<protein>
    <submittedName>
        <fullName evidence="2">Uncharacterized protein</fullName>
    </submittedName>
</protein>
<dbReference type="AlphaFoldDB" id="H8ZGL1"/>
<gene>
    <name evidence="2" type="ORF">NERG_02732</name>
</gene>
<feature type="transmembrane region" description="Helical" evidence="1">
    <location>
        <begin position="76"/>
        <end position="99"/>
    </location>
</feature>
<sequence length="289" mass="31861">VFLGCYTLLSPALSAPSPACSAYSACSPPTPHSFSSFVSARSWPSLLSRPLSYTPLLFSLFSLFPPSHTPPFRLFFSRLFFSRLFFFLFLSPAHARVFFVCSSSLLFLPLPLLSLLLFFLNLLFCLSSSLSPLLSPPLLPLLPFLSVLFSPALSLARAYSRVPSLCALSPVLFTAPLVPLSRSLSFLSPSFFLKLFTFLFLFCFLDTFFLCGPFIFPLFPRLCLLVLHTLSFAGPVSLCPLSSSSASLLFLAHSLALSARPLRSVSFVSFLVTPVFGGKVWPVTNYNRD</sequence>
<dbReference type="Proteomes" id="UP000005622">
    <property type="component" value="Unassembled WGS sequence"/>
</dbReference>
<feature type="non-terminal residue" evidence="2">
    <location>
        <position position="1"/>
    </location>
</feature>
<dbReference type="HOGENOM" id="CLU_1036476_0_0_1"/>
<feature type="transmembrane region" description="Helical" evidence="1">
    <location>
        <begin position="138"/>
        <end position="156"/>
    </location>
</feature>
<keyword evidence="1" id="KW-1133">Transmembrane helix</keyword>
<feature type="transmembrane region" description="Helical" evidence="1">
    <location>
        <begin position="192"/>
        <end position="219"/>
    </location>
</feature>
<dbReference type="EMBL" id="JH604712">
    <property type="protein sequence ID" value="EHY64222.1"/>
    <property type="molecule type" value="Genomic_DNA"/>
</dbReference>
<name>H8ZGL1_NEMA1</name>
<feature type="transmembrane region" description="Helical" evidence="1">
    <location>
        <begin position="225"/>
        <end position="252"/>
    </location>
</feature>
<reference evidence="2" key="1">
    <citation type="submission" date="2011-03" db="EMBL/GenBank/DDBJ databases">
        <title>The Genome Sequence of Nematocida sp1 strain ERTm2.</title>
        <authorList>
            <consortium name="The Broad Institute Genome Sequencing Platform"/>
            <consortium name="The Broad Institute Genome Sequencing Center for Infectious Disease"/>
            <person name="Cuomo C."/>
            <person name="Troemel E."/>
            <person name="Young S.K."/>
            <person name="Zeng Q."/>
            <person name="Gargeya S."/>
            <person name="Fitzgerald M."/>
            <person name="Haas B."/>
            <person name="Abouelleil A."/>
            <person name="Alvarado L."/>
            <person name="Arachchi H.M."/>
            <person name="Berlin A."/>
            <person name="Brown A."/>
            <person name="Chapman S.B."/>
            <person name="Chen Z."/>
            <person name="Dunbar C."/>
            <person name="Freedman E."/>
            <person name="Gearin G."/>
            <person name="Gellesch M."/>
            <person name="Goldberg J."/>
            <person name="Griggs A."/>
            <person name="Gujja S."/>
            <person name="Heilman E.R."/>
            <person name="Heiman D."/>
            <person name="Howarth C."/>
            <person name="Larson L."/>
            <person name="Lui A."/>
            <person name="MacDonald P.J.P."/>
            <person name="Mehta T."/>
            <person name="Montmayeur A."/>
            <person name="Murphy C."/>
            <person name="Neiman D."/>
            <person name="Pearson M."/>
            <person name="Priest M."/>
            <person name="Roberts A."/>
            <person name="Saif S."/>
            <person name="Shea T."/>
            <person name="Shenoy N."/>
            <person name="Sisk P."/>
            <person name="Stolte C."/>
            <person name="Sykes S."/>
            <person name="White J."/>
            <person name="Yandava C."/>
            <person name="Wortman J."/>
            <person name="Nusbaum C."/>
            <person name="Birren B."/>
        </authorList>
    </citation>
    <scope>NUCLEOTIDE SEQUENCE</scope>
    <source>
        <strain evidence="2">ERTm2</strain>
    </source>
</reference>
<proteinExistence type="predicted"/>
<feature type="transmembrane region" description="Helical" evidence="1">
    <location>
        <begin position="264"/>
        <end position="281"/>
    </location>
</feature>
<keyword evidence="1" id="KW-0472">Membrane</keyword>
<keyword evidence="1" id="KW-0812">Transmembrane</keyword>
<evidence type="ECO:0000256" key="1">
    <source>
        <dbReference type="SAM" id="Phobius"/>
    </source>
</evidence>
<feature type="transmembrane region" description="Helical" evidence="1">
    <location>
        <begin position="105"/>
        <end position="126"/>
    </location>
</feature>
<organism evidence="2">
    <name type="scientific">Nematocida ausubeli (strain ATCC PRA-371 / ERTm2)</name>
    <name type="common">Nematode killer fungus</name>
    <dbReference type="NCBI Taxonomy" id="1913371"/>
    <lineage>
        <taxon>Eukaryota</taxon>
        <taxon>Fungi</taxon>
        <taxon>Fungi incertae sedis</taxon>
        <taxon>Microsporidia</taxon>
        <taxon>Nematocida</taxon>
    </lineage>
</organism>